<dbReference type="InterPro" id="IPR011011">
    <property type="entry name" value="Znf_FYVE_PHD"/>
</dbReference>
<dbReference type="GO" id="GO:0070776">
    <property type="term" value="C:MOZ/MORF histone acetyltransferase complex"/>
    <property type="evidence" value="ECO:0007669"/>
    <property type="project" value="TreeGrafter"/>
</dbReference>
<dbReference type="Pfam" id="PF17772">
    <property type="entry name" value="zf-MYST"/>
    <property type="match status" value="1"/>
</dbReference>
<dbReference type="InterPro" id="IPR019787">
    <property type="entry name" value="Znf_PHD-finger"/>
</dbReference>
<dbReference type="GO" id="GO:0010484">
    <property type="term" value="F:histone H3 acetyltransferase activity"/>
    <property type="evidence" value="ECO:0007669"/>
    <property type="project" value="TreeGrafter"/>
</dbReference>
<dbReference type="GO" id="GO:0006334">
    <property type="term" value="P:nucleosome assembly"/>
    <property type="evidence" value="ECO:0007669"/>
    <property type="project" value="InterPro"/>
</dbReference>
<comment type="caution">
    <text evidence="25">The sequence shown here is derived from an EMBL/GenBank/DDBJ whole genome shotgun (WGS) entry which is preliminary data.</text>
</comment>
<dbReference type="InterPro" id="IPR016181">
    <property type="entry name" value="Acyl_CoA_acyltransferase"/>
</dbReference>
<evidence type="ECO:0000256" key="19">
    <source>
        <dbReference type="PIRSR" id="PIRSR602717-51"/>
    </source>
</evidence>
<dbReference type="PROSITE" id="PS51504">
    <property type="entry name" value="H15"/>
    <property type="match status" value="1"/>
</dbReference>
<evidence type="ECO:0000256" key="2">
    <source>
        <dbReference type="ARBA" id="ARBA00010107"/>
    </source>
</evidence>
<feature type="compositionally biased region" description="Polar residues" evidence="21">
    <location>
        <begin position="538"/>
        <end position="558"/>
    </location>
</feature>
<feature type="compositionally biased region" description="Pro residues" evidence="21">
    <location>
        <begin position="1822"/>
        <end position="1838"/>
    </location>
</feature>
<evidence type="ECO:0000256" key="12">
    <source>
        <dbReference type="ARBA" id="ARBA00022843"/>
    </source>
</evidence>
<evidence type="ECO:0000256" key="5">
    <source>
        <dbReference type="ARBA" id="ARBA00022499"/>
    </source>
</evidence>
<dbReference type="FunFam" id="1.10.10.10:FF:000132">
    <property type="entry name" value="Histone acetyltransferase"/>
    <property type="match status" value="1"/>
</dbReference>
<keyword evidence="9" id="KW-0677">Repeat</keyword>
<accession>A0A3L8SLJ5</accession>
<evidence type="ECO:0000256" key="8">
    <source>
        <dbReference type="ARBA" id="ARBA00022723"/>
    </source>
</evidence>
<keyword evidence="13" id="KW-0156">Chromatin regulator</keyword>
<feature type="compositionally biased region" description="Acidic residues" evidence="21">
    <location>
        <begin position="1354"/>
        <end position="1364"/>
    </location>
</feature>
<keyword evidence="17" id="KW-0012">Acyltransferase</keyword>
<dbReference type="InterPro" id="IPR036390">
    <property type="entry name" value="WH_DNA-bd_sf"/>
</dbReference>
<feature type="compositionally biased region" description="Basic residues" evidence="21">
    <location>
        <begin position="1086"/>
        <end position="1105"/>
    </location>
</feature>
<dbReference type="InterPro" id="IPR013083">
    <property type="entry name" value="Znf_RING/FYVE/PHD"/>
</dbReference>
<gene>
    <name evidence="25" type="ORF">DV515_00006071</name>
</gene>
<dbReference type="FunFam" id="1.10.10.10:FF:000123">
    <property type="entry name" value="Histone acetyltransferase"/>
    <property type="match status" value="1"/>
</dbReference>
<dbReference type="EC" id="2.3.1.48" evidence="3"/>
<feature type="region of interest" description="Disordered" evidence="21">
    <location>
        <begin position="1434"/>
        <end position="1506"/>
    </location>
</feature>
<feature type="compositionally biased region" description="Polar residues" evidence="21">
    <location>
        <begin position="1070"/>
        <end position="1082"/>
    </location>
</feature>
<comment type="similarity">
    <text evidence="2">Belongs to the MYST (SAS/MOZ) family.</text>
</comment>
<feature type="region of interest" description="Disordered" evidence="21">
    <location>
        <begin position="1612"/>
        <end position="1632"/>
    </location>
</feature>
<reference evidence="25 26" key="1">
    <citation type="journal article" date="2018" name="Proc. R. Soc. B">
        <title>A non-coding region near Follistatin controls head colour polymorphism in the Gouldian finch.</title>
        <authorList>
            <person name="Toomey M.B."/>
            <person name="Marques C.I."/>
            <person name="Andrade P."/>
            <person name="Araujo P.M."/>
            <person name="Sabatino S."/>
            <person name="Gazda M.A."/>
            <person name="Afonso S."/>
            <person name="Lopes R.J."/>
            <person name="Corbo J.C."/>
            <person name="Carneiro M."/>
        </authorList>
    </citation>
    <scope>NUCLEOTIDE SEQUENCE [LARGE SCALE GENOMIC DNA]</scope>
    <source>
        <strain evidence="25">Red01</strain>
        <tissue evidence="25">Muscle</tissue>
    </source>
</reference>
<feature type="compositionally biased region" description="Low complexity" evidence="21">
    <location>
        <begin position="1107"/>
        <end position="1120"/>
    </location>
</feature>
<keyword evidence="11" id="KW-0862">Zinc</keyword>
<feature type="coiled-coil region" evidence="20">
    <location>
        <begin position="987"/>
        <end position="1014"/>
    </location>
</feature>
<dbReference type="PROSITE" id="PS51726">
    <property type="entry name" value="MYST_HAT"/>
    <property type="match status" value="1"/>
</dbReference>
<feature type="region of interest" description="Disordered" evidence="21">
    <location>
        <begin position="1523"/>
        <end position="1561"/>
    </location>
</feature>
<evidence type="ECO:0000256" key="16">
    <source>
        <dbReference type="ARBA" id="ARBA00023242"/>
    </source>
</evidence>
<dbReference type="InterPro" id="IPR005818">
    <property type="entry name" value="Histone_H1/H5_H15"/>
</dbReference>
<sequence>MVKLANPLYTEWILEAIQKVKKQKQRPSEERICHAVCASHGLDKKTVSEQLELSVQDGSILKVTNKGLASYKDPDNPGRFSCVKPGTIPKSVKGSRGACNELRNVDWNKLLRRAIEGLQEPNGSSLKNIEKYLRSQNDLASIFNNPAFQQRLRLGAKRAVNNGRLLKDGPQYRVNYGSLESKGAPKYSSTFPASLPPVSLLPHEKDQVLCEELKVLNLQFTEMMTSNSSIFPIIPFYLCFISNRMQLINMIRMDACIQHFCSRIKQRIRRYKNYWELGLKTIQKAENYAKDSSYLNSYGFPSERGDGPIPSKRLFTNCLFIFKSSHELIPSQYVAFAWERKNQIVKKNQKSSCLVQIVAAVLYVILRRKEGYWSKMGREGWKAEQQRHWTQDNMLFCDSCDRGFHMECCDPPLSRMPKGMWICQVCRPKKKGRKLLHEKAAQIRRRYAKPIGRPKNKLKQRMLIFHLAYLVLGLKFSVCCSMKVVQDRNQELNKFKDVWVEKGLVLKLVDPWRSVTSDEGSVNAFTGRGSPGRGQKTKVCTTPSSGHAASVKDSSSRLPVTDPTRPGATTKITTTSTYIPASTLKVNKKTKGLIDGLTKFFTPSPDGRRSRDTEIKLSIKQENTDVFLLGSKDTVTQEDLEVFKQARELSLEKIGCKNTGETSGRYPSVIEFGKYEIQTWYSSPYPQEYARLPKLYLCEFCLKYMKSKNILLRHSEKCGWFHPPANEIYRRNDLSVFEVDGNVSKIYCQNLCLLAKLFLDHKTLYYDVEPFLFYVLTKNDEKGCHLVGYFSKQKEIRNSELGTDKRVPITGIYNLTCGNEEFLEDEINSCEKQASKSSSPDLQKQHGNSMFVWILGLGSFEAVSKVLSKRVLTPIREGQAGSPEKPLSDLGRLSYLAYWKSVILEYLNCHHEKQISIKGMSRATGMCPHDIATTLQQHSMIDKREDRFVIIRREKLISSHMEKLKANPRINEVDPESLRWTPLLVSNAAVSEEEREAEKEAERLMEQASCWEKEEQEIFSTRTNSRQSPAKVQSKNKYLRSPESVAVVGERGQSTEQSKESSEEDGGDENQQSSPPRLTKPQSLAMKRKRPFILKKKRGRKRRRINSSVTTETISETTEVLNEPFDNSDEERPMPQLEPTCEVDGEDDDLKPVIRKAFEYQPGPQKQDEEEQNKEEKDIHCYRRDENCTDNTEDVAVLEESTKDNLEPLKSKQGWPKGVKRGPSKWRQSKERKQGFKLNLYTPPETPMEPDYQVLLEEQKEVAEDKPCSVPAVTEEAIKEPVEALPPPDDEAKEVEPEPLHPPSEPFEKQDNDTVKAGEEERSIEEDGINSKDQEKDKAEEVFVQKEESVHLDDQEEEEEEDEEPSHNEDHDADDEDDSHMGSTEVEKEELPGEAFKEMLETQQSFLDVNVQTGNSNQEELMDCGVDLAADECASDQKELATDSDPVPESDDDHADNNQDQKAGEELHSDFKGESTETMEIDSETVQAVQSLTQETSEHEDTFQDCAETQEACRSLQNYAHNDQSPQMTTLDDCQQSDHSSPVSSVHSHPSQSVRSVNSPNVAPLENSYAQISPDQSAISVPSLQNMETSPMMDVPSVSDHSQQVVDSGFSDLGSIESTTENYENPSSYDSTMGSSICGNNSSQNSCSYSSLTSSNLTQSSCAVTQQISNINGSCSMMQQANINSPPTCNVKSPQGCVVERPPSGNQQLSQCSMAANFTPPMQLTEIPETSNANIGLYERMGQSEFGAGHYSQPSATFSLAKLQQLTNTLMDHSLPYSHSAAVTSYANSASLSAPLSNTGLVQLSQSPHAVPGGPQAQATMTPPPNLTPPPMNLPPPLLQRNMTSSNIGISHTQRLQTQMASKGHVSVRTKSTPLPPAAAAHQPQIYGRASQTVAMQGPARTLTMQRGMNMSVNLMPAPAYNVNSVNMNMNTLNAMNGYSMSQPMMNSGYHSNHGYMNQTPQYPMQMQMGMMGTQPYAQQPMQTAPHGNMMYTPPGHHGYMNTGMSKQSLNGSYMRSRARTMLDGGAVLLLSRCSAVLAVPPLQRQRYVQFSQLFQEAPVWQDAAVLCHLLNGIHHCHVLVSQDQRGGAAAAHGAVNQHLACGNRGTPSEVTLVLGWCLLLSQDSLDFDVVLKQKVQQTEVLRKQEGAGNEEVCISYSSYSSLTLTSGLQPWLDTELAEVESGEIISFHAVVLHSHAAVIFCSRVHVALPVGRVEDVGESRLLQAVAIQRRFSGKTRAVIDDVKLNVVLVQGVEENGNWTNNAKGSEVRNMLLDELTSKGNKTQRFVIIEVKSLLGICFLKNPLEFPPREAGQSVAHPILSLCPEQSFPLILLACAEGRLCEVVRPSCSLSVAPVVAGQTWLQGTPGWVTVPAEPGIPRVLPSIQPVHTTLNTTPALPSPAVMDLRFNNHLR</sequence>
<dbReference type="Pfam" id="PF00628">
    <property type="entry name" value="PHD"/>
    <property type="match status" value="1"/>
</dbReference>
<dbReference type="SMART" id="SM00249">
    <property type="entry name" value="PHD"/>
    <property type="match status" value="1"/>
</dbReference>
<dbReference type="GO" id="GO:0006357">
    <property type="term" value="P:regulation of transcription by RNA polymerase II"/>
    <property type="evidence" value="ECO:0007669"/>
    <property type="project" value="TreeGrafter"/>
</dbReference>
<organism evidence="25 26">
    <name type="scientific">Chloebia gouldiae</name>
    <name type="common">Gouldian finch</name>
    <name type="synonym">Erythrura gouldiae</name>
    <dbReference type="NCBI Taxonomy" id="44316"/>
    <lineage>
        <taxon>Eukaryota</taxon>
        <taxon>Metazoa</taxon>
        <taxon>Chordata</taxon>
        <taxon>Craniata</taxon>
        <taxon>Vertebrata</taxon>
        <taxon>Euteleostomi</taxon>
        <taxon>Archelosauria</taxon>
        <taxon>Archosauria</taxon>
        <taxon>Dinosauria</taxon>
        <taxon>Saurischia</taxon>
        <taxon>Theropoda</taxon>
        <taxon>Coelurosauria</taxon>
        <taxon>Aves</taxon>
        <taxon>Neognathae</taxon>
        <taxon>Neoaves</taxon>
        <taxon>Telluraves</taxon>
        <taxon>Australaves</taxon>
        <taxon>Passeriformes</taxon>
        <taxon>Passeroidea</taxon>
        <taxon>Passeridae</taxon>
        <taxon>Chloebia</taxon>
    </lineage>
</organism>
<feature type="region of interest" description="Disordered" evidence="21">
    <location>
        <begin position="1015"/>
        <end position="1181"/>
    </location>
</feature>
<comment type="catalytic activity">
    <reaction evidence="18">
        <text>L-lysyl-[protein] + acetyl-CoA = N(6)-acetyl-L-lysyl-[protein] + CoA + H(+)</text>
        <dbReference type="Rhea" id="RHEA:45948"/>
        <dbReference type="Rhea" id="RHEA-COMP:9752"/>
        <dbReference type="Rhea" id="RHEA-COMP:10731"/>
        <dbReference type="ChEBI" id="CHEBI:15378"/>
        <dbReference type="ChEBI" id="CHEBI:29969"/>
        <dbReference type="ChEBI" id="CHEBI:57287"/>
        <dbReference type="ChEBI" id="CHEBI:57288"/>
        <dbReference type="ChEBI" id="CHEBI:61930"/>
        <dbReference type="EC" id="2.3.1.48"/>
    </reaction>
</comment>
<feature type="domain" description="MYST-type HAT" evidence="23">
    <location>
        <begin position="662"/>
        <end position="982"/>
    </location>
</feature>
<dbReference type="OrthoDB" id="787137at2759"/>
<dbReference type="PROSITE" id="PS52014">
    <property type="entry name" value="SAMD1_WH"/>
    <property type="match status" value="1"/>
</dbReference>
<evidence type="ECO:0000256" key="20">
    <source>
        <dbReference type="SAM" id="Coils"/>
    </source>
</evidence>
<evidence type="ECO:0000313" key="26">
    <source>
        <dbReference type="Proteomes" id="UP000276834"/>
    </source>
</evidence>
<feature type="compositionally biased region" description="Low complexity" evidence="21">
    <location>
        <begin position="1537"/>
        <end position="1557"/>
    </location>
</feature>
<dbReference type="GO" id="GO:0000786">
    <property type="term" value="C:nucleosome"/>
    <property type="evidence" value="ECO:0007669"/>
    <property type="project" value="InterPro"/>
</dbReference>
<keyword evidence="16" id="KW-0539">Nucleus</keyword>
<feature type="compositionally biased region" description="Basic and acidic residues" evidence="21">
    <location>
        <begin position="1306"/>
        <end position="1321"/>
    </location>
</feature>
<feature type="compositionally biased region" description="Polar residues" evidence="21">
    <location>
        <begin position="1484"/>
        <end position="1495"/>
    </location>
</feature>
<keyword evidence="7" id="KW-0808">Transferase</keyword>
<keyword evidence="12" id="KW-0832">Ubl conjugation</keyword>
<dbReference type="GO" id="GO:0003712">
    <property type="term" value="F:transcription coregulator activity"/>
    <property type="evidence" value="ECO:0007669"/>
    <property type="project" value="TreeGrafter"/>
</dbReference>
<feature type="active site" description="Proton donor/acceptor" evidence="19">
    <location>
        <position position="884"/>
    </location>
</feature>
<evidence type="ECO:0000259" key="23">
    <source>
        <dbReference type="PROSITE" id="PS51726"/>
    </source>
</evidence>
<dbReference type="GO" id="GO:0008270">
    <property type="term" value="F:zinc ion binding"/>
    <property type="evidence" value="ECO:0007669"/>
    <property type="project" value="UniProtKB-KW"/>
</dbReference>
<evidence type="ECO:0000256" key="21">
    <source>
        <dbReference type="SAM" id="MobiDB-lite"/>
    </source>
</evidence>
<dbReference type="InterPro" id="IPR036388">
    <property type="entry name" value="WH-like_DNA-bd_sf"/>
</dbReference>
<evidence type="ECO:0000256" key="10">
    <source>
        <dbReference type="ARBA" id="ARBA00022771"/>
    </source>
</evidence>
<dbReference type="InterPro" id="IPR002717">
    <property type="entry name" value="HAT_MYST-type"/>
</dbReference>
<evidence type="ECO:0000256" key="15">
    <source>
        <dbReference type="ARBA" id="ARBA00023159"/>
    </source>
</evidence>
<evidence type="ECO:0000313" key="25">
    <source>
        <dbReference type="EMBL" id="RLW04096.1"/>
    </source>
</evidence>
<keyword evidence="5" id="KW-1017">Isopeptide bond</keyword>
<name>A0A3L8SLJ5_CHLGU</name>
<evidence type="ECO:0000256" key="17">
    <source>
        <dbReference type="ARBA" id="ARBA00023315"/>
    </source>
</evidence>
<dbReference type="CDD" id="cd15527">
    <property type="entry name" value="PHD2_KAT6A_6B"/>
    <property type="match status" value="1"/>
</dbReference>
<dbReference type="Pfam" id="PF01853">
    <property type="entry name" value="MOZ_SAS"/>
    <property type="match status" value="2"/>
</dbReference>
<dbReference type="Proteomes" id="UP000276834">
    <property type="component" value="Unassembled WGS sequence"/>
</dbReference>
<keyword evidence="14" id="KW-0007">Acetylation</keyword>
<feature type="compositionally biased region" description="Basic and acidic residues" evidence="21">
    <location>
        <begin position="1200"/>
        <end position="1210"/>
    </location>
</feature>
<evidence type="ECO:0000256" key="6">
    <source>
        <dbReference type="ARBA" id="ARBA00022553"/>
    </source>
</evidence>
<keyword evidence="6" id="KW-0597">Phosphoprotein</keyword>
<feature type="compositionally biased region" description="Basic and acidic residues" evidence="21">
    <location>
        <begin position="1455"/>
        <end position="1475"/>
    </location>
</feature>
<dbReference type="EMBL" id="QUSF01000014">
    <property type="protein sequence ID" value="RLW04096.1"/>
    <property type="molecule type" value="Genomic_DNA"/>
</dbReference>
<evidence type="ECO:0000256" key="9">
    <source>
        <dbReference type="ARBA" id="ARBA00022737"/>
    </source>
</evidence>
<evidence type="ECO:0000256" key="7">
    <source>
        <dbReference type="ARBA" id="ARBA00022679"/>
    </source>
</evidence>
<feature type="compositionally biased region" description="Basic and acidic residues" evidence="21">
    <location>
        <begin position="1257"/>
        <end position="1267"/>
    </location>
</feature>
<evidence type="ECO:0000256" key="3">
    <source>
        <dbReference type="ARBA" id="ARBA00013184"/>
    </source>
</evidence>
<dbReference type="Gene3D" id="3.30.60.60">
    <property type="entry name" value="N-acetyl transferase-like"/>
    <property type="match status" value="1"/>
</dbReference>
<evidence type="ECO:0000259" key="22">
    <source>
        <dbReference type="PROSITE" id="PS51504"/>
    </source>
</evidence>
<evidence type="ECO:0000256" key="18">
    <source>
        <dbReference type="ARBA" id="ARBA00048017"/>
    </source>
</evidence>
<keyword evidence="20" id="KW-0175">Coiled coil</keyword>
<dbReference type="PANTHER" id="PTHR10615">
    <property type="entry name" value="HISTONE ACETYLTRANSFERASE"/>
    <property type="match status" value="1"/>
</dbReference>
<dbReference type="Gene3D" id="3.30.40.10">
    <property type="entry name" value="Zinc/RING finger domain, C3HC4 (zinc finger)"/>
    <property type="match status" value="1"/>
</dbReference>
<feature type="region of interest" description="Disordered" evidence="21">
    <location>
        <begin position="523"/>
        <end position="571"/>
    </location>
</feature>
<dbReference type="SUPFAM" id="SSF57903">
    <property type="entry name" value="FYVE/PHD zinc finger"/>
    <property type="match status" value="1"/>
</dbReference>
<dbReference type="GO" id="GO:0003677">
    <property type="term" value="F:DNA binding"/>
    <property type="evidence" value="ECO:0007669"/>
    <property type="project" value="InterPro"/>
</dbReference>
<dbReference type="PANTHER" id="PTHR10615:SF73">
    <property type="entry name" value="HISTONE ACETYLTRANSFERASE KAT6B"/>
    <property type="match status" value="1"/>
</dbReference>
<keyword evidence="4" id="KW-0678">Repressor</keyword>
<dbReference type="InterPro" id="IPR040706">
    <property type="entry name" value="Zf-MYST"/>
</dbReference>
<proteinExistence type="inferred from homology"/>
<dbReference type="InterPro" id="IPR001965">
    <property type="entry name" value="Znf_PHD"/>
</dbReference>
<feature type="compositionally biased region" description="Basic and acidic residues" evidence="21">
    <location>
        <begin position="1385"/>
        <end position="1400"/>
    </location>
</feature>
<feature type="compositionally biased region" description="Polar residues" evidence="21">
    <location>
        <begin position="1018"/>
        <end position="1036"/>
    </location>
</feature>
<dbReference type="FunFam" id="3.30.60.60:FF:000002">
    <property type="entry name" value="Histone acetyltransferase"/>
    <property type="match status" value="1"/>
</dbReference>
<evidence type="ECO:0000256" key="1">
    <source>
        <dbReference type="ARBA" id="ARBA00004123"/>
    </source>
</evidence>
<feature type="compositionally biased region" description="Polar residues" evidence="21">
    <location>
        <begin position="1616"/>
        <end position="1632"/>
    </location>
</feature>
<evidence type="ECO:0000256" key="13">
    <source>
        <dbReference type="ARBA" id="ARBA00022853"/>
    </source>
</evidence>
<feature type="region of interest" description="Disordered" evidence="21">
    <location>
        <begin position="1199"/>
        <end position="1402"/>
    </location>
</feature>
<dbReference type="SUPFAM" id="SSF46785">
    <property type="entry name" value="Winged helix' DNA-binding domain"/>
    <property type="match status" value="1"/>
</dbReference>
<dbReference type="InterPro" id="IPR050603">
    <property type="entry name" value="MYST_HAT"/>
</dbReference>
<evidence type="ECO:0000259" key="24">
    <source>
        <dbReference type="PROSITE" id="PS52014"/>
    </source>
</evidence>
<keyword evidence="26" id="KW-1185">Reference proteome</keyword>
<dbReference type="GO" id="GO:0005634">
    <property type="term" value="C:nucleus"/>
    <property type="evidence" value="ECO:0007669"/>
    <property type="project" value="UniProtKB-SubCell"/>
</dbReference>
<keyword evidence="8" id="KW-0479">Metal-binding</keyword>
<dbReference type="STRING" id="44316.ENSEGOP00005017787"/>
<dbReference type="SMART" id="SM00526">
    <property type="entry name" value="H15"/>
    <property type="match status" value="1"/>
</dbReference>
<protein>
    <recommendedName>
        <fullName evidence="3">histone acetyltransferase</fullName>
        <ecNumber evidence="3">2.3.1.48</ecNumber>
    </recommendedName>
</protein>
<evidence type="ECO:0000256" key="4">
    <source>
        <dbReference type="ARBA" id="ARBA00022491"/>
    </source>
</evidence>
<comment type="subcellular location">
    <subcellularLocation>
        <location evidence="1">Nucleus</location>
    </subcellularLocation>
</comment>
<feature type="domain" description="SAMD1-like winged helix (WH)" evidence="24">
    <location>
        <begin position="1"/>
        <end position="77"/>
    </location>
</feature>
<feature type="compositionally biased region" description="Basic and acidic residues" evidence="21">
    <location>
        <begin position="1329"/>
        <end position="1353"/>
    </location>
</feature>
<dbReference type="Gene3D" id="3.40.630.30">
    <property type="match status" value="1"/>
</dbReference>
<dbReference type="Pfam" id="PF21524">
    <property type="entry name" value="SAMD1_WH"/>
    <property type="match status" value="1"/>
</dbReference>
<dbReference type="SUPFAM" id="SSF55729">
    <property type="entry name" value="Acyl-CoA N-acyltransferases (Nat)"/>
    <property type="match status" value="2"/>
</dbReference>
<feature type="compositionally biased region" description="Polar residues" evidence="21">
    <location>
        <begin position="1523"/>
        <end position="1534"/>
    </location>
</feature>
<feature type="domain" description="H15" evidence="22">
    <location>
        <begin position="103"/>
        <end position="176"/>
    </location>
</feature>
<keyword evidence="10" id="KW-0863">Zinc-finger</keyword>
<keyword evidence="15" id="KW-0010">Activator</keyword>
<dbReference type="GO" id="GO:0003682">
    <property type="term" value="F:chromatin binding"/>
    <property type="evidence" value="ECO:0007669"/>
    <property type="project" value="TreeGrafter"/>
</dbReference>
<dbReference type="InterPro" id="IPR048589">
    <property type="entry name" value="SAMD1-like_WH"/>
</dbReference>
<evidence type="ECO:0000256" key="14">
    <source>
        <dbReference type="ARBA" id="ARBA00022990"/>
    </source>
</evidence>
<dbReference type="Gene3D" id="1.10.10.10">
    <property type="entry name" value="Winged helix-like DNA-binding domain superfamily/Winged helix DNA-binding domain"/>
    <property type="match status" value="2"/>
</dbReference>
<evidence type="ECO:0000256" key="11">
    <source>
        <dbReference type="ARBA" id="ARBA00022833"/>
    </source>
</evidence>
<feature type="region of interest" description="Disordered" evidence="21">
    <location>
        <begin position="1805"/>
        <end position="1844"/>
    </location>
</feature>